<dbReference type="EMBL" id="VRVR01000045">
    <property type="protein sequence ID" value="KAF0852324.1"/>
    <property type="molecule type" value="Genomic_DNA"/>
</dbReference>
<protein>
    <submittedName>
        <fullName evidence="2">Mitochondrial TAP42 domain-containing protein</fullName>
    </submittedName>
</protein>
<keyword evidence="3" id="KW-1185">Reference proteome</keyword>
<dbReference type="PANTHER" id="PTHR10933:SF9">
    <property type="entry name" value="IMMUNOGLOBULIN-BINDING PROTEIN 1"/>
    <property type="match status" value="1"/>
</dbReference>
<organism evidence="2 3">
    <name type="scientific">Andalucia godoyi</name>
    <name type="common">Flagellate</name>
    <dbReference type="NCBI Taxonomy" id="505711"/>
    <lineage>
        <taxon>Eukaryota</taxon>
        <taxon>Discoba</taxon>
        <taxon>Jakobida</taxon>
        <taxon>Andalucina</taxon>
        <taxon>Andaluciidae</taxon>
        <taxon>Andalucia</taxon>
    </lineage>
</organism>
<evidence type="ECO:0000256" key="1">
    <source>
        <dbReference type="SAM" id="MobiDB-lite"/>
    </source>
</evidence>
<dbReference type="OrthoDB" id="10261753at2759"/>
<gene>
    <name evidence="2" type="ORF">ANDGO_01862</name>
</gene>
<dbReference type="GO" id="GO:0009966">
    <property type="term" value="P:regulation of signal transduction"/>
    <property type="evidence" value="ECO:0007669"/>
    <property type="project" value="InterPro"/>
</dbReference>
<dbReference type="Proteomes" id="UP000799049">
    <property type="component" value="Unassembled WGS sequence"/>
</dbReference>
<dbReference type="PANTHER" id="PTHR10933">
    <property type="entry name" value="IMMUNOGLOBULIN-BINDING PROTEIN 1"/>
    <property type="match status" value="1"/>
</dbReference>
<dbReference type="GO" id="GO:0005829">
    <property type="term" value="C:cytosol"/>
    <property type="evidence" value="ECO:0007669"/>
    <property type="project" value="TreeGrafter"/>
</dbReference>
<evidence type="ECO:0000313" key="2">
    <source>
        <dbReference type="EMBL" id="KAF0852324.1"/>
    </source>
</evidence>
<feature type="compositionally biased region" description="Basic and acidic residues" evidence="1">
    <location>
        <begin position="373"/>
        <end position="388"/>
    </location>
</feature>
<dbReference type="InterPro" id="IPR007304">
    <property type="entry name" value="TAP46-like"/>
</dbReference>
<dbReference type="AlphaFoldDB" id="A0A8K0AGY5"/>
<dbReference type="GO" id="GO:0051721">
    <property type="term" value="F:protein phosphatase 2A binding"/>
    <property type="evidence" value="ECO:0007669"/>
    <property type="project" value="TreeGrafter"/>
</dbReference>
<feature type="region of interest" description="Disordered" evidence="1">
    <location>
        <begin position="353"/>
        <end position="399"/>
    </location>
</feature>
<proteinExistence type="predicted"/>
<accession>A0A8K0AGY5</accession>
<comment type="caution">
    <text evidence="2">The sequence shown here is derived from an EMBL/GenBank/DDBJ whole genome shotgun (WGS) entry which is preliminary data.</text>
</comment>
<evidence type="ECO:0000313" key="3">
    <source>
        <dbReference type="Proteomes" id="UP000799049"/>
    </source>
</evidence>
<dbReference type="Pfam" id="PF04177">
    <property type="entry name" value="TAP42"/>
    <property type="match status" value="1"/>
</dbReference>
<name>A0A8K0AGY5_ANDGO</name>
<dbReference type="GO" id="GO:0035303">
    <property type="term" value="P:regulation of dephosphorylation"/>
    <property type="evidence" value="ECO:0007669"/>
    <property type="project" value="TreeGrafter"/>
</dbReference>
<reference evidence="2" key="1">
    <citation type="submission" date="2019-09" db="EMBL/GenBank/DDBJ databases">
        <title>The Mitochondrial Proteome of the Jakobid, Andalucia godoyi, a Protist With the Most Gene-Rich and Bacteria-Like Mitochondrial Genome.</title>
        <authorList>
            <person name="Gray M.W."/>
            <person name="Burger G."/>
            <person name="Derelle R."/>
            <person name="Klimes V."/>
            <person name="Leger M."/>
            <person name="Sarrasin M."/>
            <person name="Vlcek C."/>
            <person name="Roger A.J."/>
            <person name="Elias M."/>
            <person name="Lang B.F."/>
        </authorList>
    </citation>
    <scope>NUCLEOTIDE SEQUENCE</scope>
    <source>
        <strain evidence="2">And28</strain>
    </source>
</reference>
<sequence>MKSIFHALASRVLSLPIPYVPDASERRLLSAIVPETPSTADMQLRLALRLGHALSQQRALTSDSTYKNVLSSEDDDGDSSSSYLPYYLIDAILAQLYAAHDYVASLKLALRSIDVFLSRFSVLFEKLDMDGLAAGSLRFVSDAESVTWKTDPREVLERDDPKTRLRRAHLMRKGLQAIMEPYAALVDLYGLQSEGEHHVSLEGVDVSIILPLSLEEPGRASEMYYPLLFSIVACDLLQLKRRVDQEIELLQFAKDRELTPGGDSGRDEAFRREMEREREAEQKTGEVITVQPLHDIQVLPNSIVSLENVRKDILDNVFVDRNPWSMTIEEFGERLMQQQAEMKQKNIDHAIKEEQQKNMWVAPGYTPEEQEEEERKKQSSWDDWKDENPYGAGNSMRNK</sequence>